<dbReference type="InterPro" id="IPR036312">
    <property type="entry name" value="Bifun_inhib/LTP/seed_sf"/>
</dbReference>
<comment type="caution">
    <text evidence="1">The sequence shown here is derived from an EMBL/GenBank/DDBJ whole genome shotgun (WGS) entry which is preliminary data.</text>
</comment>
<evidence type="ECO:0000313" key="1">
    <source>
        <dbReference type="EMBL" id="CAH1417185.1"/>
    </source>
</evidence>
<name>A0AAU9LTE5_9ASTR</name>
<dbReference type="SUPFAM" id="SSF47699">
    <property type="entry name" value="Bifunctional inhibitor/lipid-transfer protein/seed storage 2S albumin"/>
    <property type="match status" value="1"/>
</dbReference>
<proteinExistence type="predicted"/>
<organism evidence="1 2">
    <name type="scientific">Lactuca virosa</name>
    <dbReference type="NCBI Taxonomy" id="75947"/>
    <lineage>
        <taxon>Eukaryota</taxon>
        <taxon>Viridiplantae</taxon>
        <taxon>Streptophyta</taxon>
        <taxon>Embryophyta</taxon>
        <taxon>Tracheophyta</taxon>
        <taxon>Spermatophyta</taxon>
        <taxon>Magnoliopsida</taxon>
        <taxon>eudicotyledons</taxon>
        <taxon>Gunneridae</taxon>
        <taxon>Pentapetalae</taxon>
        <taxon>asterids</taxon>
        <taxon>campanulids</taxon>
        <taxon>Asterales</taxon>
        <taxon>Asteraceae</taxon>
        <taxon>Cichorioideae</taxon>
        <taxon>Cichorieae</taxon>
        <taxon>Lactucinae</taxon>
        <taxon>Lactuca</taxon>
    </lineage>
</organism>
<gene>
    <name evidence="1" type="ORF">LVIROSA_LOCUS4889</name>
</gene>
<dbReference type="Proteomes" id="UP001157418">
    <property type="component" value="Unassembled WGS sequence"/>
</dbReference>
<evidence type="ECO:0008006" key="3">
    <source>
        <dbReference type="Google" id="ProtNLM"/>
    </source>
</evidence>
<accession>A0AAU9LTE5</accession>
<keyword evidence="2" id="KW-1185">Reference proteome</keyword>
<evidence type="ECO:0000313" key="2">
    <source>
        <dbReference type="Proteomes" id="UP001157418"/>
    </source>
</evidence>
<dbReference type="Gene3D" id="1.10.110.10">
    <property type="entry name" value="Plant lipid-transfer and hydrophobic proteins"/>
    <property type="match status" value="1"/>
</dbReference>
<reference evidence="1 2" key="1">
    <citation type="submission" date="2022-01" db="EMBL/GenBank/DDBJ databases">
        <authorList>
            <person name="Xiong W."/>
            <person name="Schranz E."/>
        </authorList>
    </citation>
    <scope>NUCLEOTIDE SEQUENCE [LARGE SCALE GENOMIC DNA]</scope>
</reference>
<dbReference type="AlphaFoldDB" id="A0AAU9LTE5"/>
<sequence length="118" mass="13826">METSMDFSFSRSQRTDNQIELETKLSKILFQKVILIVMVIFLADKAHPQRCFIFDIEDCIPAMNDNTPPSEKCCDELRQQKDCQCPYLQVFFEFENIISGCHIDLKEPCPYDTLYAEQ</sequence>
<protein>
    <recommendedName>
        <fullName evidence="3">Bifunctional inhibitor/plant lipid transfer protein/seed storage helical domain-containing protein</fullName>
    </recommendedName>
</protein>
<dbReference type="EMBL" id="CAKMRJ010000002">
    <property type="protein sequence ID" value="CAH1417185.1"/>
    <property type="molecule type" value="Genomic_DNA"/>
</dbReference>